<protein>
    <submittedName>
        <fullName evidence="3">Uncharacterized protein</fullName>
    </submittedName>
</protein>
<dbReference type="AlphaFoldDB" id="A0A8B6XC61"/>
<feature type="compositionally biased region" description="Basic and acidic residues" evidence="1">
    <location>
        <begin position="42"/>
        <end position="51"/>
    </location>
</feature>
<dbReference type="Proteomes" id="UP000675920">
    <property type="component" value="Unplaced"/>
</dbReference>
<sequence>MVPHAENFSPRLNLATSGIQRIKRGDGMPRGGARPGAGRPRKNADDGDAKPATKKSSKPPAAVDAEGFKTADAPPGWPFGKERPEDLSEMTPLDLLLQVVRDRSADMRLRLQAANIAAPYVHQKKGEGGKKEERQAAAQKAAGSGRFGPATPPKLIASGGKKV</sequence>
<proteinExistence type="predicted"/>
<organism evidence="2 3">
    <name type="scientific">Derxia gummosa DSM 723</name>
    <dbReference type="NCBI Taxonomy" id="1121388"/>
    <lineage>
        <taxon>Bacteria</taxon>
        <taxon>Pseudomonadati</taxon>
        <taxon>Pseudomonadota</taxon>
        <taxon>Betaproteobacteria</taxon>
        <taxon>Burkholderiales</taxon>
        <taxon>Alcaligenaceae</taxon>
        <taxon>Derxia</taxon>
    </lineage>
</organism>
<evidence type="ECO:0000256" key="1">
    <source>
        <dbReference type="SAM" id="MobiDB-lite"/>
    </source>
</evidence>
<reference evidence="3" key="1">
    <citation type="submission" date="2025-08" db="UniProtKB">
        <authorList>
            <consortium name="RefSeq"/>
        </authorList>
    </citation>
    <scope>IDENTIFICATION</scope>
</reference>
<evidence type="ECO:0000313" key="3">
    <source>
        <dbReference type="RefSeq" id="WP_156924330.1"/>
    </source>
</evidence>
<dbReference type="RefSeq" id="WP_156924330.1">
    <property type="nucleotide sequence ID" value="NZ_AXWS01000008.1"/>
</dbReference>
<feature type="region of interest" description="Disordered" evidence="1">
    <location>
        <begin position="122"/>
        <end position="163"/>
    </location>
</feature>
<keyword evidence="2" id="KW-1185">Reference proteome</keyword>
<dbReference type="OrthoDB" id="8756642at2"/>
<evidence type="ECO:0000313" key="2">
    <source>
        <dbReference type="Proteomes" id="UP000675920"/>
    </source>
</evidence>
<feature type="compositionally biased region" description="Basic and acidic residues" evidence="1">
    <location>
        <begin position="124"/>
        <end position="135"/>
    </location>
</feature>
<accession>A0A8B6XC61</accession>
<name>A0A8B6XC61_9BURK</name>
<feature type="region of interest" description="Disordered" evidence="1">
    <location>
        <begin position="1"/>
        <end position="86"/>
    </location>
</feature>